<evidence type="ECO:0000256" key="3">
    <source>
        <dbReference type="ARBA" id="ARBA00022553"/>
    </source>
</evidence>
<dbReference type="CDD" id="cd00082">
    <property type="entry name" value="HisKA"/>
    <property type="match status" value="1"/>
</dbReference>
<comment type="catalytic activity">
    <reaction evidence="1">
        <text>ATP + protein L-histidine = ADP + protein N-phospho-L-histidine.</text>
        <dbReference type="EC" id="2.7.13.3"/>
    </reaction>
</comment>
<dbReference type="SUPFAM" id="SSF55781">
    <property type="entry name" value="GAF domain-like"/>
    <property type="match status" value="1"/>
</dbReference>
<evidence type="ECO:0000313" key="11">
    <source>
        <dbReference type="Proteomes" id="UP000003922"/>
    </source>
</evidence>
<dbReference type="AlphaFoldDB" id="Q4C9J2"/>
<dbReference type="InterPro" id="IPR050736">
    <property type="entry name" value="Sensor_HK_Regulatory"/>
</dbReference>
<dbReference type="Proteomes" id="UP000003922">
    <property type="component" value="Unassembled WGS sequence"/>
</dbReference>
<reference evidence="10" key="3">
    <citation type="submission" date="2016-12" db="EMBL/GenBank/DDBJ databases">
        <title>Annotation of the draft genome assembly of Crocosphaera watsonii WH 8501.</title>
        <authorList>
            <consortium name="US DOE Joint Genome Institute (JGI-ORNL)"/>
            <person name="Larimer F."/>
            <person name="Land M."/>
        </authorList>
    </citation>
    <scope>NUCLEOTIDE SEQUENCE</scope>
    <source>
        <strain evidence="10">WH 8501</strain>
    </source>
</reference>
<evidence type="ECO:0000256" key="7">
    <source>
        <dbReference type="SAM" id="Coils"/>
    </source>
</evidence>
<name>Q4C9J2_CROWT</name>
<dbReference type="EMBL" id="AADV02000001">
    <property type="protein sequence ID" value="EAM53294.1"/>
    <property type="molecule type" value="Genomic_DNA"/>
</dbReference>
<feature type="coiled-coil region" evidence="7">
    <location>
        <begin position="425"/>
        <end position="452"/>
    </location>
</feature>
<dbReference type="SUPFAM" id="SSF55874">
    <property type="entry name" value="ATPase domain of HSP90 chaperone/DNA topoisomerase II/histidine kinase"/>
    <property type="match status" value="1"/>
</dbReference>
<keyword evidence="3" id="KW-0597">Phosphoprotein</keyword>
<keyword evidence="4" id="KW-0808">Transferase</keyword>
<evidence type="ECO:0000256" key="2">
    <source>
        <dbReference type="ARBA" id="ARBA00012438"/>
    </source>
</evidence>
<dbReference type="GO" id="GO:0005524">
    <property type="term" value="F:ATP binding"/>
    <property type="evidence" value="ECO:0007669"/>
    <property type="project" value="UniProtKB-KW"/>
</dbReference>
<dbReference type="InterPro" id="IPR036890">
    <property type="entry name" value="HATPase_C_sf"/>
</dbReference>
<dbReference type="Pfam" id="PF02518">
    <property type="entry name" value="HATPase_c"/>
    <property type="match status" value="1"/>
</dbReference>
<dbReference type="SMART" id="SM00065">
    <property type="entry name" value="GAF"/>
    <property type="match status" value="1"/>
</dbReference>
<dbReference type="InterPro" id="IPR004358">
    <property type="entry name" value="Sig_transdc_His_kin-like_C"/>
</dbReference>
<dbReference type="PROSITE" id="PS50109">
    <property type="entry name" value="HIS_KIN"/>
    <property type="match status" value="1"/>
</dbReference>
<dbReference type="InterPro" id="IPR019278">
    <property type="entry name" value="DICT_dom"/>
</dbReference>
<dbReference type="Gene3D" id="1.10.287.130">
    <property type="match status" value="1"/>
</dbReference>
<protein>
    <recommendedName>
        <fullName evidence="2">histidine kinase</fullName>
        <ecNumber evidence="2">2.7.13.3</ecNumber>
    </recommendedName>
</protein>
<dbReference type="Pfam" id="PF00512">
    <property type="entry name" value="HisKA"/>
    <property type="match status" value="1"/>
</dbReference>
<dbReference type="PRINTS" id="PR00344">
    <property type="entry name" value="BCTRLSENSOR"/>
</dbReference>
<gene>
    <name evidence="10" type="ORF">CwatDRAFT_6332</name>
</gene>
<dbReference type="InterPro" id="IPR005467">
    <property type="entry name" value="His_kinase_dom"/>
</dbReference>
<dbReference type="Pfam" id="PF17150">
    <property type="entry name" value="CHASE6_C"/>
    <property type="match status" value="1"/>
</dbReference>
<dbReference type="FunFam" id="3.30.565.10:FF:000006">
    <property type="entry name" value="Sensor histidine kinase WalK"/>
    <property type="match status" value="1"/>
</dbReference>
<sequence>MRVKDRPWIKSLMSKSKSVLTLLLQIFPQWRPQMYFKASLTALSHAMEDQVLAGSEEPLVIASFQKERFYRQEAQRYRRISQKSDQVYVLAAPETEFKNCSREYETIAFDPDDTLTQEWHLVVLGANYASCLICQEKSVSTSQQMIDDIDNNRRFEGIWTFDRQVTQQAAYILLNTIVEYRPELQEKVDIARKKYLHPDILSQTITQPKNIDNTSWDISPNDPDPFVQRLVTYIQAGQYKLIKANRSLASKEHKERLINSITTAIRLSLDPNEILQIAVQKLGEGLGVCRCLVYRCKETDSTATIEHEFLNKGIASIKGQTWPLKHNPLFQEVVELRDALTIDDAIRDPRLTNDQQQGRLSGKSLQILVNSCSILSWMLVPIFYRGRLLGMLELHHCGPKTMTWKEDDVGLVNAIATQIGVALIQAEAYANLQDLNEQLEALDRTRSNLVAITGHELRTPLSTIQVCLESLASEPDMSPELRQVMLNTALEDAERMRKLVQDFLTLSQLESGRVEWNIEALDLQECVELSLSNVRARHKGTALPKIENHVKDELPLVRADGEWLVEVLAKLLDNACKFTSQEGKITLEVSSQTPYQLEVTVADTGRGIEPKRLETVFDRFYQEEGALRRSAGGTGLGLAICRQIVRGWGGKIWAESQGKDHGSQFHFTIPIYGDQMPKEPSQPTMRSSRQSRSRAKGKRKQMS</sequence>
<evidence type="ECO:0000256" key="8">
    <source>
        <dbReference type="SAM" id="MobiDB-lite"/>
    </source>
</evidence>
<dbReference type="InterPro" id="IPR029016">
    <property type="entry name" value="GAF-like_dom_sf"/>
</dbReference>
<organism evidence="10 11">
    <name type="scientific">Crocosphaera watsonii WH 8501</name>
    <dbReference type="NCBI Taxonomy" id="165597"/>
    <lineage>
        <taxon>Bacteria</taxon>
        <taxon>Bacillati</taxon>
        <taxon>Cyanobacteriota</taxon>
        <taxon>Cyanophyceae</taxon>
        <taxon>Oscillatoriophycideae</taxon>
        <taxon>Chroococcales</taxon>
        <taxon>Aphanothecaceae</taxon>
        <taxon>Crocosphaera</taxon>
    </lineage>
</organism>
<evidence type="ECO:0000256" key="1">
    <source>
        <dbReference type="ARBA" id="ARBA00000085"/>
    </source>
</evidence>
<keyword evidence="11" id="KW-1185">Reference proteome</keyword>
<keyword evidence="6" id="KW-0902">Two-component regulatory system</keyword>
<dbReference type="Pfam" id="PF01590">
    <property type="entry name" value="GAF"/>
    <property type="match status" value="1"/>
</dbReference>
<accession>Q4C9J2</accession>
<dbReference type="PANTHER" id="PTHR43711">
    <property type="entry name" value="TWO-COMPONENT HISTIDINE KINASE"/>
    <property type="match status" value="1"/>
</dbReference>
<dbReference type="PANTHER" id="PTHR43711:SF26">
    <property type="entry name" value="SENSOR HISTIDINE KINASE RCSC"/>
    <property type="match status" value="1"/>
</dbReference>
<dbReference type="InterPro" id="IPR003018">
    <property type="entry name" value="GAF"/>
</dbReference>
<feature type="compositionally biased region" description="Basic residues" evidence="8">
    <location>
        <begin position="689"/>
        <end position="703"/>
    </location>
</feature>
<comment type="caution">
    <text evidence="10">The sequence shown here is derived from an EMBL/GenBank/DDBJ whole genome shotgun (WGS) entry which is preliminary data.</text>
</comment>
<dbReference type="InterPro" id="IPR003661">
    <property type="entry name" value="HisK_dim/P_dom"/>
</dbReference>
<evidence type="ECO:0000256" key="5">
    <source>
        <dbReference type="ARBA" id="ARBA00022777"/>
    </source>
</evidence>
<dbReference type="KEGG" id="cwa:CwatDRAFT_6332"/>
<keyword evidence="5 10" id="KW-0418">Kinase</keyword>
<dbReference type="InterPro" id="IPR033415">
    <property type="entry name" value="CHASE6_C"/>
</dbReference>
<evidence type="ECO:0000313" key="10">
    <source>
        <dbReference type="EMBL" id="EAM53294.1"/>
    </source>
</evidence>
<evidence type="ECO:0000256" key="6">
    <source>
        <dbReference type="ARBA" id="ARBA00023012"/>
    </source>
</evidence>
<dbReference type="Gene3D" id="3.30.450.40">
    <property type="match status" value="1"/>
</dbReference>
<keyword evidence="7" id="KW-0175">Coiled coil</keyword>
<dbReference type="Pfam" id="PF10069">
    <property type="entry name" value="DICT"/>
    <property type="match status" value="1"/>
</dbReference>
<dbReference type="InterPro" id="IPR003594">
    <property type="entry name" value="HATPase_dom"/>
</dbReference>
<dbReference type="SMART" id="SM00387">
    <property type="entry name" value="HATPase_c"/>
    <property type="match status" value="1"/>
</dbReference>
<feature type="region of interest" description="Disordered" evidence="8">
    <location>
        <begin position="672"/>
        <end position="703"/>
    </location>
</feature>
<dbReference type="SMART" id="SM00388">
    <property type="entry name" value="HisKA"/>
    <property type="match status" value="1"/>
</dbReference>
<dbReference type="InterPro" id="IPR036097">
    <property type="entry name" value="HisK_dim/P_sf"/>
</dbReference>
<dbReference type="Gene3D" id="3.30.565.10">
    <property type="entry name" value="Histidine kinase-like ATPase, C-terminal domain"/>
    <property type="match status" value="1"/>
</dbReference>
<reference evidence="10" key="1">
    <citation type="submission" date="2004-02" db="EMBL/GenBank/DDBJ databases">
        <authorList>
            <consortium name="DOE Joint Genome Institute"/>
        </authorList>
    </citation>
    <scope>NUCLEOTIDE SEQUENCE [LARGE SCALE GENOMIC DNA]</scope>
    <source>
        <strain evidence="10">WH 8501</strain>
    </source>
</reference>
<evidence type="ECO:0000259" key="9">
    <source>
        <dbReference type="PROSITE" id="PS50109"/>
    </source>
</evidence>
<feature type="domain" description="Histidine kinase" evidence="9">
    <location>
        <begin position="452"/>
        <end position="673"/>
    </location>
</feature>
<dbReference type="GO" id="GO:0000155">
    <property type="term" value="F:phosphorelay sensor kinase activity"/>
    <property type="evidence" value="ECO:0007669"/>
    <property type="project" value="InterPro"/>
</dbReference>
<dbReference type="EC" id="2.7.13.3" evidence="2"/>
<evidence type="ECO:0000256" key="4">
    <source>
        <dbReference type="ARBA" id="ARBA00022679"/>
    </source>
</evidence>
<dbReference type="SUPFAM" id="SSF47384">
    <property type="entry name" value="Homodimeric domain of signal transducing histidine kinase"/>
    <property type="match status" value="1"/>
</dbReference>
<reference evidence="10" key="2">
    <citation type="submission" date="2005-06" db="EMBL/GenBank/DDBJ databases">
        <title>Sequencing of the draft genome and assembly of Crocosphaera watsonii WH 8501.</title>
        <authorList>
            <consortium name="US DOE Joint Genome Institute (JGI-PGF)"/>
            <person name="Copeland A."/>
            <person name="Lucas S."/>
            <person name="Lapidus A."/>
            <person name="Barry K."/>
            <person name="Detter C."/>
            <person name="Glavina T."/>
            <person name="Hammon N."/>
            <person name="Israni S."/>
            <person name="Pitluck S."/>
            <person name="Richardson P."/>
        </authorList>
    </citation>
    <scope>NUCLEOTIDE SEQUENCE [LARGE SCALE GENOMIC DNA]</scope>
    <source>
        <strain evidence="10">WH 8501</strain>
    </source>
</reference>
<proteinExistence type="predicted"/>